<dbReference type="AlphaFoldDB" id="A0A450X2D4"/>
<organism evidence="1">
    <name type="scientific">Candidatus Kentrum sp. LPFa</name>
    <dbReference type="NCBI Taxonomy" id="2126335"/>
    <lineage>
        <taxon>Bacteria</taxon>
        <taxon>Pseudomonadati</taxon>
        <taxon>Pseudomonadota</taxon>
        <taxon>Gammaproteobacteria</taxon>
        <taxon>Candidatus Kentrum</taxon>
    </lineage>
</organism>
<protein>
    <submittedName>
        <fullName evidence="1">Uncharacterized protein</fullName>
    </submittedName>
</protein>
<sequence>MQISIDRNERFIEVGNNEDVYTNAMRNTTFGKFLAYTEFSLHEQSGCCH</sequence>
<accession>A0A450X2D4</accession>
<proteinExistence type="predicted"/>
<evidence type="ECO:0000313" key="1">
    <source>
        <dbReference type="EMBL" id="VFK23437.1"/>
    </source>
</evidence>
<gene>
    <name evidence="1" type="ORF">BECKLPF1236A_GA0070988_103794</name>
    <name evidence="2" type="ORF">BECKLPF1236C_GA0070990_103844</name>
</gene>
<reference evidence="1" key="1">
    <citation type="submission" date="2019-02" db="EMBL/GenBank/DDBJ databases">
        <authorList>
            <person name="Gruber-Vodicka R. H."/>
            <person name="Seah K. B. B."/>
        </authorList>
    </citation>
    <scope>NUCLEOTIDE SEQUENCE</scope>
    <source>
        <strain evidence="1">BECK_S312</strain>
        <strain evidence="2">BECK_S426</strain>
    </source>
</reference>
<dbReference type="EMBL" id="CAADFM010000379">
    <property type="protein sequence ID" value="VFK23437.1"/>
    <property type="molecule type" value="Genomic_DNA"/>
</dbReference>
<dbReference type="EMBL" id="CAADFP010000384">
    <property type="protein sequence ID" value="VFK35518.1"/>
    <property type="molecule type" value="Genomic_DNA"/>
</dbReference>
<evidence type="ECO:0000313" key="2">
    <source>
        <dbReference type="EMBL" id="VFK35518.1"/>
    </source>
</evidence>
<name>A0A450X2D4_9GAMM</name>